<dbReference type="Pfam" id="PF11853">
    <property type="entry name" value="DUF3373"/>
    <property type="match status" value="2"/>
</dbReference>
<reference evidence="3" key="1">
    <citation type="submission" date="2012-11" db="EMBL/GenBank/DDBJ databases">
        <authorList>
            <person name="Lucero-Rivera Y.E."/>
            <person name="Tovar-Ramirez D."/>
        </authorList>
    </citation>
    <scope>NUCLEOTIDE SEQUENCE [LARGE SCALE GENOMIC DNA]</scope>
    <source>
        <strain evidence="3">Araruama</strain>
    </source>
</reference>
<comment type="caution">
    <text evidence="2">The sequence shown here is derived from an EMBL/GenBank/DDBJ whole genome shotgun (WGS) entry which is preliminary data.</text>
</comment>
<dbReference type="EMBL" id="ATBP01000458">
    <property type="protein sequence ID" value="ETR70242.1"/>
    <property type="molecule type" value="Genomic_DNA"/>
</dbReference>
<feature type="coiled-coil region" evidence="1">
    <location>
        <begin position="48"/>
        <end position="102"/>
    </location>
</feature>
<name>A0A1V1P5T5_9BACT</name>
<evidence type="ECO:0008006" key="4">
    <source>
        <dbReference type="Google" id="ProtNLM"/>
    </source>
</evidence>
<dbReference type="InterPro" id="IPR021803">
    <property type="entry name" value="DUF3373"/>
</dbReference>
<proteinExistence type="predicted"/>
<evidence type="ECO:0000313" key="3">
    <source>
        <dbReference type="Proteomes" id="UP000189670"/>
    </source>
</evidence>
<accession>A0A1V1P5T5</accession>
<dbReference type="Proteomes" id="UP000189670">
    <property type="component" value="Unassembled WGS sequence"/>
</dbReference>
<sequence>MAKFCHFKPGGAQMVNQIRFLFIMLIILAICTTPLLASDFQKMTHEDYEIIKEKIVELKLRIKRLEKRKQHPVDRQKVINRINELTDELEEYADILYTVERKSLLDLINLDAELRTQFDWFDFKGHDYVPYSTIKEGPKKHERVRMLPTNRLRLSLRASLTDNFNFTSRLNMIRHWQDDDVPIYPELNFMNTARKPSNLDIKVERAYIDYFFDPTGFLPIALTFGRLPTTDGLPSDLKENTPRKSTFAGLAYDCESDGIALSVLMDQYIPFRQFAFRGGWVRRVDDNTQYFLGQKLSDQFGIYREDEDTMDTLNIILAQFEGYFPAPFSDTLFILSYFWIPDAPPSDLRYNPSLQPFYDTDISMLYIDKPESEGQLTKWTFLIESKNILQSRLDCFLDISYLKTKAEGALKFMFKPSSLGLLGEPVLARHAYARYHEEINPNYIPDLIALQNAPPPIGLLNSDGTTDQSGHAIHVGFRYTLPLAKLNNPKVGIEYNYGSQYWFGINAGSIDKINKLDIRGNVWDFYYIQPLNRNFMTRFRYMRVDFDYDDGMSFYHGEPMPIDHRVSQFSIVLDASF</sequence>
<evidence type="ECO:0000313" key="2">
    <source>
        <dbReference type="EMBL" id="ETR70242.1"/>
    </source>
</evidence>
<organism evidence="2 3">
    <name type="scientific">Candidatus Magnetoglobus multicellularis str. Araruama</name>
    <dbReference type="NCBI Taxonomy" id="890399"/>
    <lineage>
        <taxon>Bacteria</taxon>
        <taxon>Pseudomonadati</taxon>
        <taxon>Thermodesulfobacteriota</taxon>
        <taxon>Desulfobacteria</taxon>
        <taxon>Desulfobacterales</taxon>
        <taxon>Desulfobacteraceae</taxon>
        <taxon>Candidatus Magnetoglobus</taxon>
    </lineage>
</organism>
<keyword evidence="1" id="KW-0175">Coiled coil</keyword>
<protein>
    <recommendedName>
        <fullName evidence="4">DUF3373 family protein</fullName>
    </recommendedName>
</protein>
<gene>
    <name evidence="2" type="ORF">OMM_03380</name>
</gene>
<dbReference type="AlphaFoldDB" id="A0A1V1P5T5"/>
<evidence type="ECO:0000256" key="1">
    <source>
        <dbReference type="SAM" id="Coils"/>
    </source>
</evidence>